<gene>
    <name evidence="9" type="primary">lpxP</name>
    <name evidence="10" type="ORF">HMPREF0201_00780</name>
</gene>
<dbReference type="GO" id="GO:0008951">
    <property type="term" value="F:palmitoleoyl [acyl-carrier-protein]-dependent acyltransferase activity"/>
    <property type="evidence" value="ECO:0007669"/>
    <property type="project" value="InterPro"/>
</dbReference>
<dbReference type="HAMAP" id="MF_01943">
    <property type="entry name" value="Lipid_A_LpxP"/>
    <property type="match status" value="1"/>
</dbReference>
<evidence type="ECO:0000256" key="5">
    <source>
        <dbReference type="ARBA" id="ARBA00022985"/>
    </source>
</evidence>
<keyword evidence="2 9" id="KW-0997">Cell inner membrane</keyword>
<keyword evidence="7 9" id="KW-0472">Membrane</keyword>
<keyword evidence="5 9" id="KW-0448">Lipopolysaccharide biosynthesis</keyword>
<reference evidence="10 11" key="1">
    <citation type="submission" date="2013-04" db="EMBL/GenBank/DDBJ databases">
        <authorList>
            <person name="Weinstock G."/>
            <person name="Sodergren E."/>
            <person name="Lobos E.A."/>
            <person name="Fulton L."/>
            <person name="Fulton R."/>
            <person name="Courtney L."/>
            <person name="Fronick C."/>
            <person name="O'Laughlin M."/>
            <person name="Godfrey J."/>
            <person name="Wilson R.M."/>
            <person name="Miner T."/>
            <person name="Farmer C."/>
            <person name="Delehaunty K."/>
            <person name="Cordes M."/>
            <person name="Minx P."/>
            <person name="Tomlinson C."/>
            <person name="Chen J."/>
            <person name="Wollam A."/>
            <person name="Pepin K.H."/>
            <person name="Palsikar V.B."/>
            <person name="Zhang X."/>
            <person name="Suruliraj S."/>
            <person name="Perna N.T."/>
            <person name="Plunkett G."/>
            <person name="Warren W."/>
            <person name="Mitreva M."/>
            <person name="Mardis E.R."/>
            <person name="Wilson R.K."/>
        </authorList>
    </citation>
    <scope>NUCLEOTIDE SEQUENCE [LARGE SCALE GENOMIC DNA]</scope>
    <source>
        <strain evidence="10 11">DSM 4568</strain>
    </source>
</reference>
<dbReference type="AlphaFoldDB" id="S3J4N9"/>
<comment type="caution">
    <text evidence="10">The sequence shown here is derived from an EMBL/GenBank/DDBJ whole genome shotgun (WGS) entry which is preliminary data.</text>
</comment>
<dbReference type="NCBIfam" id="NF005952">
    <property type="entry name" value="PRK08025.1"/>
    <property type="match status" value="1"/>
</dbReference>
<feature type="transmembrane region" description="Helical" evidence="9">
    <location>
        <begin position="74"/>
        <end position="94"/>
    </location>
</feature>
<proteinExistence type="inferred from homology"/>
<dbReference type="GO" id="GO:0009409">
    <property type="term" value="P:response to cold"/>
    <property type="evidence" value="ECO:0007669"/>
    <property type="project" value="InterPro"/>
</dbReference>
<evidence type="ECO:0000256" key="9">
    <source>
        <dbReference type="HAMAP-Rule" id="MF_01943"/>
    </source>
</evidence>
<dbReference type="GO" id="GO:0036104">
    <property type="term" value="P:Kdo2-lipid A biosynthetic process"/>
    <property type="evidence" value="ECO:0007669"/>
    <property type="project" value="UniProtKB-UniRule"/>
</dbReference>
<evidence type="ECO:0000256" key="2">
    <source>
        <dbReference type="ARBA" id="ARBA00022519"/>
    </source>
</evidence>
<evidence type="ECO:0000256" key="3">
    <source>
        <dbReference type="ARBA" id="ARBA00022679"/>
    </source>
</evidence>
<keyword evidence="4 9" id="KW-0812">Transmembrane</keyword>
<dbReference type="InterPro" id="IPR011920">
    <property type="entry name" value="Lipid_A_LpxL_LpxP"/>
</dbReference>
<evidence type="ECO:0000256" key="6">
    <source>
        <dbReference type="ARBA" id="ARBA00022989"/>
    </source>
</evidence>
<protein>
    <recommendedName>
        <fullName evidence="9">Lipid A biosynthesis acyltransferase</fullName>
        <ecNumber evidence="9">2.3.1.242</ecNumber>
    </recommendedName>
    <alternativeName>
        <fullName evidence="9">Kdo(2)-lipid IV(A) acyltransferase</fullName>
    </alternativeName>
</protein>
<name>S3J4N9_9ENTR</name>
<evidence type="ECO:0000313" key="11">
    <source>
        <dbReference type="Proteomes" id="UP000014585"/>
    </source>
</evidence>
<organism evidence="10 11">
    <name type="scientific">Cedecea davisae DSM 4568</name>
    <dbReference type="NCBI Taxonomy" id="566551"/>
    <lineage>
        <taxon>Bacteria</taxon>
        <taxon>Pseudomonadati</taxon>
        <taxon>Pseudomonadota</taxon>
        <taxon>Gammaproteobacteria</taxon>
        <taxon>Enterobacterales</taxon>
        <taxon>Enterobacteriaceae</taxon>
        <taxon>Cedecea</taxon>
    </lineage>
</organism>
<sequence length="365" mass="41905">MTILLRCRGKKCVLSAELFAAALQLFSVRSILVMASGVPLLIEFFMRYTIPPHKEVNMKNKPLFYKCLLHPRYWLTWFGLGILWLWVQLPYPLLMKMGDLIGRFSMRFLKRRVTIARQNLKLCFPHYSEAQVEIIVRKNFGSLGMGLIETGMAWFWSDARVRKWFEVRGLEHITAACEKGKGVMVIGVHFMSLELGGRVMGLCRPMMAMYRPHNNKAMEYVQTRGRSRSNKAMLDRRNLKGMVKALKSGEAVWFAPDQDYGPKGSSFAPFFAVQQAATTNGTFTIARLAKPAILTTVLIRKASGTGYQLVIEPEFCDYPAEDEQAAAAYMNRKIEHEIMRAPEQYLWLHRRFKTRPFGHAGLYTI</sequence>
<accession>S3J4N9</accession>
<keyword evidence="6 9" id="KW-1133">Transmembrane helix</keyword>
<dbReference type="PATRIC" id="fig|566551.4.peg.716"/>
<dbReference type="HAMAP" id="MF_01942">
    <property type="entry name" value="Lipid_A_LpxL_LpxP"/>
    <property type="match status" value="1"/>
</dbReference>
<dbReference type="PANTHER" id="PTHR30606">
    <property type="entry name" value="LIPID A BIOSYNTHESIS LAUROYL ACYLTRANSFERASE"/>
    <property type="match status" value="1"/>
</dbReference>
<comment type="subcellular location">
    <subcellularLocation>
        <location evidence="9">Cell inner membrane</location>
        <topology evidence="9">Single-pass membrane protein</topology>
    </subcellularLocation>
</comment>
<dbReference type="NCBIfam" id="NF005340">
    <property type="entry name" value="PRK06860.1"/>
    <property type="match status" value="1"/>
</dbReference>
<dbReference type="EC" id="2.3.1.242" evidence="9"/>
<dbReference type="STRING" id="566551.HMPREF0201_00780"/>
<evidence type="ECO:0000256" key="7">
    <source>
        <dbReference type="ARBA" id="ARBA00023136"/>
    </source>
</evidence>
<comment type="function">
    <text evidence="9">Catalyzes the transfer of an acyl chain from an acyl-[acyl-carrier-protein] (ACP) to Kdo(2)-lipid IV(A) to form Kdo(2)-(acyl)-lipid IV(A).</text>
</comment>
<comment type="pathway">
    <text evidence="9">Bacterial outer membrane biogenesis; lipopolysaccharide biosynthesis.</text>
</comment>
<dbReference type="InterPro" id="IPR030857">
    <property type="entry name" value="Lipid_A_LpxP"/>
</dbReference>
<dbReference type="UniPathway" id="UPA00030"/>
<comment type="catalytic activity">
    <reaction evidence="9">
        <text>an alpha-Kdo-(2-&gt;4)-alpha-Kdo-(2-&gt;6)-lipid IVA + a fatty acyl-[ACP] = an acyl-alpha-Kdo-(2-&gt;4)-alpha-Kdo-(2-&gt;6)-lipid IVA + holo-[ACP]</text>
        <dbReference type="Rhea" id="RHEA:74287"/>
        <dbReference type="Rhea" id="RHEA-COMP:9685"/>
        <dbReference type="Rhea" id="RHEA-COMP:14125"/>
        <dbReference type="ChEBI" id="CHEBI:64479"/>
        <dbReference type="ChEBI" id="CHEBI:138651"/>
        <dbReference type="ChEBI" id="CHEBI:176429"/>
        <dbReference type="ChEBI" id="CHEBI:193149"/>
        <dbReference type="EC" id="2.3.1.242"/>
    </reaction>
</comment>
<dbReference type="CDD" id="cd07984">
    <property type="entry name" value="LPLAT_LABLAT-like"/>
    <property type="match status" value="1"/>
</dbReference>
<keyword evidence="8 9" id="KW-0012">Acyltransferase</keyword>
<keyword evidence="1 9" id="KW-1003">Cell membrane</keyword>
<dbReference type="HOGENOM" id="CLU_049421_1_0_6"/>
<evidence type="ECO:0000256" key="1">
    <source>
        <dbReference type="ARBA" id="ARBA00022475"/>
    </source>
</evidence>
<dbReference type="InterPro" id="IPR004960">
    <property type="entry name" value="LipA_acyltrans"/>
</dbReference>
<evidence type="ECO:0000256" key="4">
    <source>
        <dbReference type="ARBA" id="ARBA00022692"/>
    </source>
</evidence>
<keyword evidence="3 9" id="KW-0808">Transferase</keyword>
<evidence type="ECO:0000313" key="10">
    <source>
        <dbReference type="EMBL" id="EPF20180.1"/>
    </source>
</evidence>
<dbReference type="PANTHER" id="PTHR30606:SF7">
    <property type="entry name" value="LIPID A BIOSYNTHESIS PALMITOLEOYLTRANSFERASE"/>
    <property type="match status" value="1"/>
</dbReference>
<dbReference type="GO" id="GO:0009103">
    <property type="term" value="P:lipopolysaccharide biosynthetic process"/>
    <property type="evidence" value="ECO:0007669"/>
    <property type="project" value="UniProtKB-UniRule"/>
</dbReference>
<dbReference type="Proteomes" id="UP000014585">
    <property type="component" value="Unassembled WGS sequence"/>
</dbReference>
<dbReference type="NCBIfam" id="TIGR02207">
    <property type="entry name" value="lipid_A_htrB"/>
    <property type="match status" value="1"/>
</dbReference>
<evidence type="ECO:0000256" key="8">
    <source>
        <dbReference type="ARBA" id="ARBA00023315"/>
    </source>
</evidence>
<dbReference type="GO" id="GO:0009245">
    <property type="term" value="P:lipid A biosynthetic process"/>
    <property type="evidence" value="ECO:0007669"/>
    <property type="project" value="InterPro"/>
</dbReference>
<comment type="similarity">
    <text evidence="9">Belongs to the LpxL/LpxM/LpxP family. LpxP subfamily.</text>
</comment>
<dbReference type="Pfam" id="PF03279">
    <property type="entry name" value="Lip_A_acyltrans"/>
    <property type="match status" value="1"/>
</dbReference>
<dbReference type="GO" id="GO:0005886">
    <property type="term" value="C:plasma membrane"/>
    <property type="evidence" value="ECO:0007669"/>
    <property type="project" value="UniProtKB-SubCell"/>
</dbReference>
<feature type="short sequence motif" description="HXXXXD motif" evidence="9">
    <location>
        <begin position="189"/>
        <end position="194"/>
    </location>
</feature>
<dbReference type="EMBL" id="ATDT01000004">
    <property type="protein sequence ID" value="EPF20180.1"/>
    <property type="molecule type" value="Genomic_DNA"/>
</dbReference>